<dbReference type="RefSeq" id="WP_172151640.1">
    <property type="nucleotide sequence ID" value="NZ_BAABID010000003.1"/>
</dbReference>
<keyword evidence="3" id="KW-1185">Reference proteome</keyword>
<keyword evidence="1" id="KW-1133">Transmembrane helix</keyword>
<dbReference type="Proteomes" id="UP001500956">
    <property type="component" value="Unassembled WGS sequence"/>
</dbReference>
<feature type="transmembrane region" description="Helical" evidence="1">
    <location>
        <begin position="12"/>
        <end position="33"/>
    </location>
</feature>
<protein>
    <submittedName>
        <fullName evidence="2">Uncharacterized protein</fullName>
    </submittedName>
</protein>
<proteinExistence type="predicted"/>
<organism evidence="2 3">
    <name type="scientific">Isoptericola chiayiensis</name>
    <dbReference type="NCBI Taxonomy" id="579446"/>
    <lineage>
        <taxon>Bacteria</taxon>
        <taxon>Bacillati</taxon>
        <taxon>Actinomycetota</taxon>
        <taxon>Actinomycetes</taxon>
        <taxon>Micrococcales</taxon>
        <taxon>Promicromonosporaceae</taxon>
        <taxon>Isoptericola</taxon>
    </lineage>
</organism>
<keyword evidence="1" id="KW-0812">Transmembrane</keyword>
<gene>
    <name evidence="2" type="ORF">GCM10023216_02730</name>
</gene>
<accession>A0ABP8XYK0</accession>
<dbReference type="EMBL" id="BAABID010000003">
    <property type="protein sequence ID" value="GAA4717974.1"/>
    <property type="molecule type" value="Genomic_DNA"/>
</dbReference>
<evidence type="ECO:0000313" key="2">
    <source>
        <dbReference type="EMBL" id="GAA4717974.1"/>
    </source>
</evidence>
<keyword evidence="1" id="KW-0472">Membrane</keyword>
<name>A0ABP8XYK0_9MICO</name>
<sequence length="375" mass="40695">MSNQDDNQPKARWGLVALVTALGALVIGVPFALTKWVNPEFGTPQSLGSTALINVGTTLLLAALLVWLGRSFVSHAEGAARRVVEERTEEFRQETEDIRQRLEALQGRVDERTASAEAAGAAVADDIVTDVSYETVTRALELANDVEALWHSAITVPTNDSIDAPAVRLSWTAAHHGGRFDDLDNLIATLEVDYEHHPESSTRRFDQEWLPGVPADEMLHELKESMIRADYGEAAQALDARYMFERFGHGISDAIAGKRAQADAWLKGCGALHELVGADLAVTSLGVAARGHGLAFKSSEFPQRPPPVVSAEQLTNRKLYRLPTPPVPDGIDPEHWTVAIARAAEHHPPVRRPGIPDFGGYGIPVTSANSPVPRD</sequence>
<feature type="transmembrane region" description="Helical" evidence="1">
    <location>
        <begin position="53"/>
        <end position="73"/>
    </location>
</feature>
<comment type="caution">
    <text evidence="2">The sequence shown here is derived from an EMBL/GenBank/DDBJ whole genome shotgun (WGS) entry which is preliminary data.</text>
</comment>
<evidence type="ECO:0000313" key="3">
    <source>
        <dbReference type="Proteomes" id="UP001500956"/>
    </source>
</evidence>
<evidence type="ECO:0000256" key="1">
    <source>
        <dbReference type="SAM" id="Phobius"/>
    </source>
</evidence>
<reference evidence="3" key="1">
    <citation type="journal article" date="2019" name="Int. J. Syst. Evol. Microbiol.">
        <title>The Global Catalogue of Microorganisms (GCM) 10K type strain sequencing project: providing services to taxonomists for standard genome sequencing and annotation.</title>
        <authorList>
            <consortium name="The Broad Institute Genomics Platform"/>
            <consortium name="The Broad Institute Genome Sequencing Center for Infectious Disease"/>
            <person name="Wu L."/>
            <person name="Ma J."/>
        </authorList>
    </citation>
    <scope>NUCLEOTIDE SEQUENCE [LARGE SCALE GENOMIC DNA]</scope>
    <source>
        <strain evidence="3">JCM 18063</strain>
    </source>
</reference>